<dbReference type="InterPro" id="IPR008984">
    <property type="entry name" value="SMAD_FHA_dom_sf"/>
</dbReference>
<sequence length="481" mass="54278">MESQNIVSDEQGMTIRPWLVKHTNENDYGLAWFDDKKTFIKIPWPTSVHHPDSVKDLKICVAWSKHRGKYSEPPAYSKIKARFRCALDKSKHFDYRQDLSETDRQFGSFRVYELKSGSKSKDVKPKKQKRPHPHIDDHPSLNNSIEAPQCKDNLGPFGNCLIPMTSNPADPLALTQGFMQNIEQPVDDLYHSSLYLPTPLEANYLPVEALAKSQQNFEINEMDAEPSNQFGTSNGTIGFTPVTPQHEKILNQKFDFVAKNPEKLAQYKMCVYYRQVGEYNVPIIEQIKENLLLDLSHSGARLLYGDFNTTSGFQAADEAPEQSYPLPKANTINPEIAVESTLVGKVLKNFDGGISFCMDEKHNLKVTRHCQSQVFYFENPSINSNSIKMNQGEPIILFSLENYINELIRFSRELGAPKPEKIIPIVIGSKPKTLTSNALVRVTFEHVLASDLEKRFGISDSLPQLAVSNPPSNASNRAAGF</sequence>
<dbReference type="PANTHER" id="PTHR11949">
    <property type="entry name" value="INTERFERON REGULATORY FACTOR"/>
    <property type="match status" value="1"/>
</dbReference>
<dbReference type="InterPro" id="IPR036388">
    <property type="entry name" value="WH-like_DNA-bd_sf"/>
</dbReference>
<gene>
    <name evidence="3" type="ORF">CVLEPA_LOCUS16117</name>
</gene>
<dbReference type="PROSITE" id="PS51507">
    <property type="entry name" value="IRF_2"/>
    <property type="match status" value="1"/>
</dbReference>
<dbReference type="InterPro" id="IPR036390">
    <property type="entry name" value="WH_DNA-bd_sf"/>
</dbReference>
<dbReference type="SMART" id="SM00348">
    <property type="entry name" value="IRF"/>
    <property type="match status" value="1"/>
</dbReference>
<evidence type="ECO:0000313" key="3">
    <source>
        <dbReference type="EMBL" id="CAK8684947.1"/>
    </source>
</evidence>
<dbReference type="PANTHER" id="PTHR11949:SF53">
    <property type="entry name" value="IRF TRYPTOPHAN PENTAD REPEAT DOMAIN-CONTAINING PROTEIN"/>
    <property type="match status" value="1"/>
</dbReference>
<dbReference type="InterPro" id="IPR019471">
    <property type="entry name" value="Interferon_reg_factor-3"/>
</dbReference>
<dbReference type="InterPro" id="IPR001346">
    <property type="entry name" value="Interferon_reg_fact_DNA-bd_dom"/>
</dbReference>
<name>A0ABP0FZD6_CLALP</name>
<proteinExistence type="predicted"/>
<keyword evidence="4" id="KW-1185">Reference proteome</keyword>
<evidence type="ECO:0000256" key="1">
    <source>
        <dbReference type="SAM" id="MobiDB-lite"/>
    </source>
</evidence>
<dbReference type="InterPro" id="IPR017855">
    <property type="entry name" value="SMAD-like_dom_sf"/>
</dbReference>
<dbReference type="Gene3D" id="2.60.200.10">
    <property type="match status" value="1"/>
</dbReference>
<dbReference type="Pfam" id="PF10401">
    <property type="entry name" value="IRF-3"/>
    <property type="match status" value="1"/>
</dbReference>
<dbReference type="Pfam" id="PF00605">
    <property type="entry name" value="IRF"/>
    <property type="match status" value="1"/>
</dbReference>
<feature type="domain" description="IRF tryptophan pentad repeat" evidence="2">
    <location>
        <begin position="12"/>
        <end position="116"/>
    </location>
</feature>
<feature type="region of interest" description="Disordered" evidence="1">
    <location>
        <begin position="117"/>
        <end position="144"/>
    </location>
</feature>
<organism evidence="3 4">
    <name type="scientific">Clavelina lepadiformis</name>
    <name type="common">Light-bulb sea squirt</name>
    <name type="synonym">Ascidia lepadiformis</name>
    <dbReference type="NCBI Taxonomy" id="159417"/>
    <lineage>
        <taxon>Eukaryota</taxon>
        <taxon>Metazoa</taxon>
        <taxon>Chordata</taxon>
        <taxon>Tunicata</taxon>
        <taxon>Ascidiacea</taxon>
        <taxon>Aplousobranchia</taxon>
        <taxon>Clavelinidae</taxon>
        <taxon>Clavelina</taxon>
    </lineage>
</organism>
<evidence type="ECO:0000259" key="2">
    <source>
        <dbReference type="PROSITE" id="PS51507"/>
    </source>
</evidence>
<accession>A0ABP0FZD6</accession>
<dbReference type="Proteomes" id="UP001642483">
    <property type="component" value="Unassembled WGS sequence"/>
</dbReference>
<dbReference type="SUPFAM" id="SSF49879">
    <property type="entry name" value="SMAD/FHA domain"/>
    <property type="match status" value="1"/>
</dbReference>
<comment type="caution">
    <text evidence="3">The sequence shown here is derived from an EMBL/GenBank/DDBJ whole genome shotgun (WGS) entry which is preliminary data.</text>
</comment>
<dbReference type="Gene3D" id="1.10.10.10">
    <property type="entry name" value="Winged helix-like DNA-binding domain superfamily/Winged helix DNA-binding domain"/>
    <property type="match status" value="1"/>
</dbReference>
<evidence type="ECO:0000313" key="4">
    <source>
        <dbReference type="Proteomes" id="UP001642483"/>
    </source>
</evidence>
<dbReference type="SMART" id="SM01243">
    <property type="entry name" value="IRF-3"/>
    <property type="match status" value="1"/>
</dbReference>
<dbReference type="EMBL" id="CAWYQH010000098">
    <property type="protein sequence ID" value="CAK8684947.1"/>
    <property type="molecule type" value="Genomic_DNA"/>
</dbReference>
<dbReference type="SUPFAM" id="SSF46785">
    <property type="entry name" value="Winged helix' DNA-binding domain"/>
    <property type="match status" value="1"/>
</dbReference>
<protein>
    <recommendedName>
        <fullName evidence="2">IRF tryptophan pentad repeat domain-containing protein</fullName>
    </recommendedName>
</protein>
<reference evidence="3 4" key="1">
    <citation type="submission" date="2024-02" db="EMBL/GenBank/DDBJ databases">
        <authorList>
            <person name="Daric V."/>
            <person name="Darras S."/>
        </authorList>
    </citation>
    <scope>NUCLEOTIDE SEQUENCE [LARGE SCALE GENOMIC DNA]</scope>
</reference>